<dbReference type="Pfam" id="PF00621">
    <property type="entry name" value="RhoGEF"/>
    <property type="match status" value="1"/>
</dbReference>
<dbReference type="InterPro" id="IPR000219">
    <property type="entry name" value="DH_dom"/>
</dbReference>
<feature type="compositionally biased region" description="Basic residues" evidence="1">
    <location>
        <begin position="494"/>
        <end position="510"/>
    </location>
</feature>
<evidence type="ECO:0000313" key="3">
    <source>
        <dbReference type="EMBL" id="CAL1591102.1"/>
    </source>
</evidence>
<dbReference type="InterPro" id="IPR035899">
    <property type="entry name" value="DBL_dom_sf"/>
</dbReference>
<dbReference type="GO" id="GO:0005085">
    <property type="term" value="F:guanyl-nucleotide exchange factor activity"/>
    <property type="evidence" value="ECO:0007669"/>
    <property type="project" value="InterPro"/>
</dbReference>
<dbReference type="Gene3D" id="2.30.29.30">
    <property type="entry name" value="Pleckstrin-homology domain (PH domain)/Phosphotyrosine-binding domain (PTB)"/>
    <property type="match status" value="1"/>
</dbReference>
<feature type="compositionally biased region" description="Basic and acidic residues" evidence="1">
    <location>
        <begin position="533"/>
        <end position="542"/>
    </location>
</feature>
<feature type="region of interest" description="Disordered" evidence="1">
    <location>
        <begin position="202"/>
        <end position="221"/>
    </location>
</feature>
<name>A0AAV2KV63_KNICA</name>
<organism evidence="3 4">
    <name type="scientific">Knipowitschia caucasica</name>
    <name type="common">Caucasian dwarf goby</name>
    <name type="synonym">Pomatoschistus caucasicus</name>
    <dbReference type="NCBI Taxonomy" id="637954"/>
    <lineage>
        <taxon>Eukaryota</taxon>
        <taxon>Metazoa</taxon>
        <taxon>Chordata</taxon>
        <taxon>Craniata</taxon>
        <taxon>Vertebrata</taxon>
        <taxon>Euteleostomi</taxon>
        <taxon>Actinopterygii</taxon>
        <taxon>Neopterygii</taxon>
        <taxon>Teleostei</taxon>
        <taxon>Neoteleostei</taxon>
        <taxon>Acanthomorphata</taxon>
        <taxon>Gobiaria</taxon>
        <taxon>Gobiiformes</taxon>
        <taxon>Gobioidei</taxon>
        <taxon>Gobiidae</taxon>
        <taxon>Gobiinae</taxon>
        <taxon>Knipowitschia</taxon>
    </lineage>
</organism>
<feature type="region of interest" description="Disordered" evidence="1">
    <location>
        <begin position="1597"/>
        <end position="1640"/>
    </location>
</feature>
<feature type="compositionally biased region" description="Low complexity" evidence="1">
    <location>
        <begin position="1603"/>
        <end position="1614"/>
    </location>
</feature>
<dbReference type="SUPFAM" id="SSF48065">
    <property type="entry name" value="DBL homology domain (DH-domain)"/>
    <property type="match status" value="1"/>
</dbReference>
<protein>
    <recommendedName>
        <fullName evidence="2">DH domain-containing protein</fullName>
    </recommendedName>
</protein>
<sequence length="1640" mass="180426">MGSEAMEDCVQGALSSLYPPFESTAPPLLSQVFSVLESTYQHDSLRYLLDYFVPAKHLLNKLQQHACSQYNGCLFVHSGWPLCLGEKVVVQLSTLDWRLLRSNDFYLQVVPFSTRCPRLALKCLAPGGRTVQEILVPESQHPLVFTTEWLHSINKERGYKREVGGGLDTCLVSTCDGVARLPWKEVVYPKFIHDPTAELMSDHEASLPSEGESWSWDEDEADDPTRALDLRRQRSEDGLGRTTQPPLLDGDYVELLEPRLGPDGGVDNRQRYLEMHAICKTKTLPLVRRGKAIKLKKGKVYGSGSFRTTGSFRRSKDASTSKENIAPRLPLRPVEQKSKTYSSSVQDSDESDRTSKNSETLDVLNFDGVFRERKPGVGKERDSNGSANLEGAITEVAAIGIEMQSDQSDSVFEDADKALSGDSEATPTELRFPTQYIQASSPECNSENAKGGVCTQPVLSSGEVKVMDQEEEGGKTGDRVSPRGKEVKAAGFRAPRRKRRGRGAKARARSAGRGQKVRAQGRATARSNVSDKNNTEQKKAAEEAEAMTTVTNTTEANTEGAKELCNGHQPEVSLSNHCTESDTEQVTGVTSAEAPSLQKLEPELLQSGKLKITGTVDRLGRALVFSDTDASEEAFTEEDLCRVLVCYHRITSLAAREKGLTLLIDSRNSPPSSRLCSALKLFQRWVPEGLGSVLVLVDEQQEGISLSLERTEVHIVKGTSVLQQYVDRQQLLQELDGDFIHDHKDWLSFRLSLESLTDKCESVLQLLDEALQSIETQPMPNIIQDVPLSISQHRELMSSVLADQRLTELQRRGGAWLAGLSNSTTGMAQKSPDCRSALASTSKLYDSVDDALHRLVQVSNHRATDLDKLGHLAELVHKLDNCDEQILRVQSQLEEFRAPPLSLSRLSLKQQKFKTFREAANELHSETLAVLNDLETWSELDWTGLNQVQIKLPPVRERLRDMGHCLSDCWNTLDNTQRLLSTLTEASQWCDAVSSSSPASTCPLTSLPPIPPSRFQDARSLALELGGGQLLDLWTQTVERYQRTVAQVKPRFLQSDRNQNQSQGKTKTHSTSSVFDLDSEGEWAGDGGMQSWGSLASLFRPQNCSTLKIADENRGRKEAGAVGPVGGGGGGKFLHNLLNPGKKSPTESPLPQKPVRRRHPSFDLQALLAPRRAASPKPQEAPAGARHSPMTWLGRRTVDSVVATGMAAVPGWSSGGGGVLIRGVEVSSKEVVDHTGSPRQHVLLNRAERETGTTERGGSTPQSKLYLLWCRMLSSERQYVSVMRGVEETYLPLLSLSDTPASIRGKGDALFPLWSTLCNFHQQHLLPAMEGALVHSLLQQDCFSKYREQFMDYSQYIRSKPELDSPLVTQAADFFKSKLPMASPASPLSFPQCLEAPVQRLEQYCAALEELGGINPATDSALSVLRHAQRHGDDLRASDLITGCPMAVAERGELVRHGVLTVCGGARRKWSGVRDVFLYQHALVFTKLKSPAPGRSTYSYKHCIKTGEMGLTQSVGEDGLRFEVWVRSSSRTKDCVTLQAADRETKETWAHDVAQLLWTHAINNTELCLKESLCMGLSSKLLLDATGTNELDTASTISDRVHSSCSDSSSVGSVKEGDSGRDPRRSSGGMGHSQSPSTAV</sequence>
<dbReference type="SUPFAM" id="SSF50729">
    <property type="entry name" value="PH domain-like"/>
    <property type="match status" value="1"/>
</dbReference>
<feature type="domain" description="DH" evidence="2">
    <location>
        <begin position="1264"/>
        <end position="1411"/>
    </location>
</feature>
<dbReference type="InterPro" id="IPR052231">
    <property type="entry name" value="Rho_GEF_signaling-related"/>
</dbReference>
<feature type="region of interest" description="Disordered" evidence="1">
    <location>
        <begin position="231"/>
        <end position="251"/>
    </location>
</feature>
<dbReference type="EMBL" id="OZ035841">
    <property type="protein sequence ID" value="CAL1591102.1"/>
    <property type="molecule type" value="Genomic_DNA"/>
</dbReference>
<feature type="compositionally biased region" description="Basic and acidic residues" evidence="1">
    <location>
        <begin position="1615"/>
        <end position="1625"/>
    </location>
</feature>
<dbReference type="Gene3D" id="1.20.900.10">
    <property type="entry name" value="Dbl homology (DH) domain"/>
    <property type="match status" value="1"/>
</dbReference>
<dbReference type="PANTHER" id="PTHR45845:SF4">
    <property type="entry name" value="PLECKSTRIN HOMOLOGY DOMAIN CONTAINING, FAMILY G (WITH RHOGEF DOMAIN) MEMBER 4"/>
    <property type="match status" value="1"/>
</dbReference>
<dbReference type="Proteomes" id="UP001497482">
    <property type="component" value="Chromosome 19"/>
</dbReference>
<dbReference type="Pfam" id="PF22697">
    <property type="entry name" value="SOS1_NGEF_PH"/>
    <property type="match status" value="1"/>
</dbReference>
<dbReference type="InterPro" id="IPR011993">
    <property type="entry name" value="PH-like_dom_sf"/>
</dbReference>
<dbReference type="Gene3D" id="1.20.58.60">
    <property type="match status" value="1"/>
</dbReference>
<keyword evidence="4" id="KW-1185">Reference proteome</keyword>
<dbReference type="PANTHER" id="PTHR45845">
    <property type="entry name" value="RHO GUANINE NUCLEOTIDE EXCHANGE FACTOR-RELATED"/>
    <property type="match status" value="1"/>
</dbReference>
<reference evidence="3 4" key="1">
    <citation type="submission" date="2024-04" db="EMBL/GenBank/DDBJ databases">
        <authorList>
            <person name="Waldvogel A.-M."/>
            <person name="Schoenle A."/>
        </authorList>
    </citation>
    <scope>NUCLEOTIDE SEQUENCE [LARGE SCALE GENOMIC DNA]</scope>
</reference>
<evidence type="ECO:0000256" key="1">
    <source>
        <dbReference type="SAM" id="MobiDB-lite"/>
    </source>
</evidence>
<dbReference type="InterPro" id="IPR055251">
    <property type="entry name" value="SOS1_NGEF_PH"/>
</dbReference>
<accession>A0AAV2KV63</accession>
<feature type="region of interest" description="Disordered" evidence="1">
    <location>
        <begin position="306"/>
        <end position="360"/>
    </location>
</feature>
<feature type="region of interest" description="Disordered" evidence="1">
    <location>
        <begin position="1052"/>
        <end position="1082"/>
    </location>
</feature>
<evidence type="ECO:0000313" key="4">
    <source>
        <dbReference type="Proteomes" id="UP001497482"/>
    </source>
</evidence>
<evidence type="ECO:0000259" key="2">
    <source>
        <dbReference type="PROSITE" id="PS50010"/>
    </source>
</evidence>
<feature type="compositionally biased region" description="Basic and acidic residues" evidence="1">
    <location>
        <begin position="468"/>
        <end position="488"/>
    </location>
</feature>
<gene>
    <name evidence="3" type="ORF">KC01_LOCUS20515</name>
</gene>
<feature type="region of interest" description="Disordered" evidence="1">
    <location>
        <begin position="468"/>
        <end position="559"/>
    </location>
</feature>
<proteinExistence type="predicted"/>
<feature type="compositionally biased region" description="Polar residues" evidence="1">
    <location>
        <begin position="1055"/>
        <end position="1074"/>
    </location>
</feature>
<dbReference type="PROSITE" id="PS50010">
    <property type="entry name" value="DH_2"/>
    <property type="match status" value="1"/>
</dbReference>
<feature type="region of interest" description="Disordered" evidence="1">
    <location>
        <begin position="1136"/>
        <end position="1158"/>
    </location>
</feature>
<feature type="compositionally biased region" description="Low complexity" evidence="1">
    <location>
        <begin position="546"/>
        <end position="559"/>
    </location>
</feature>